<proteinExistence type="predicted"/>
<dbReference type="RefSeq" id="WP_160651983.1">
    <property type="nucleotide sequence ID" value="NZ_JBHRWU010000001.1"/>
</dbReference>
<keyword evidence="3" id="KW-1185">Reference proteome</keyword>
<dbReference type="Proteomes" id="UP000436284">
    <property type="component" value="Unassembled WGS sequence"/>
</dbReference>
<feature type="transmembrane region" description="Helical" evidence="1">
    <location>
        <begin position="37"/>
        <end position="59"/>
    </location>
</feature>
<dbReference type="OrthoDB" id="9904084at2"/>
<name>A0A6N8U149_9STAP</name>
<organism evidence="2 3">
    <name type="scientific">Salinicoccus hispanicus</name>
    <dbReference type="NCBI Taxonomy" id="157225"/>
    <lineage>
        <taxon>Bacteria</taxon>
        <taxon>Bacillati</taxon>
        <taxon>Bacillota</taxon>
        <taxon>Bacilli</taxon>
        <taxon>Bacillales</taxon>
        <taxon>Staphylococcaceae</taxon>
        <taxon>Salinicoccus</taxon>
    </lineage>
</organism>
<protein>
    <submittedName>
        <fullName evidence="2">Uncharacterized protein</fullName>
    </submittedName>
</protein>
<evidence type="ECO:0000256" key="1">
    <source>
        <dbReference type="SAM" id="Phobius"/>
    </source>
</evidence>
<feature type="transmembrane region" description="Helical" evidence="1">
    <location>
        <begin position="7"/>
        <end position="25"/>
    </location>
</feature>
<evidence type="ECO:0000313" key="2">
    <source>
        <dbReference type="EMBL" id="MXQ50095.1"/>
    </source>
</evidence>
<dbReference type="AlphaFoldDB" id="A0A6N8U149"/>
<evidence type="ECO:0000313" key="3">
    <source>
        <dbReference type="Proteomes" id="UP000436284"/>
    </source>
</evidence>
<accession>A0A6N8U149</accession>
<reference evidence="2 3" key="1">
    <citation type="submission" date="2019-12" db="EMBL/GenBank/DDBJ databases">
        <title>Salinicoccus cyprini sp. nov., isolated from gastro-intestinal tract of mirror carp, Cyprinus carpio var. specularis, collected from Gobind Sagar Reservoir, Himachal Pradesh, India.</title>
        <authorList>
            <person name="Talwar C."/>
            <person name="Singh A.K."/>
            <person name="Lal R."/>
            <person name="Negi R.K."/>
        </authorList>
    </citation>
    <scope>NUCLEOTIDE SEQUENCE [LARGE SCALE GENOMIC DNA]</scope>
    <source>
        <strain evidence="2 3">J-82</strain>
    </source>
</reference>
<gene>
    <name evidence="2" type="ORF">GQ671_02115</name>
</gene>
<keyword evidence="1" id="KW-1133">Transmembrane helix</keyword>
<keyword evidence="1" id="KW-0812">Transmembrane</keyword>
<keyword evidence="1" id="KW-0472">Membrane</keyword>
<dbReference type="EMBL" id="WUUK01000001">
    <property type="protein sequence ID" value="MXQ50095.1"/>
    <property type="molecule type" value="Genomic_DNA"/>
</dbReference>
<sequence>MSANKSVMYILIGIAVIAAVTGVLSLMNDSTPSTGQILALVAFGAIAIVAALGFIVRLFTRGR</sequence>
<comment type="caution">
    <text evidence="2">The sequence shown here is derived from an EMBL/GenBank/DDBJ whole genome shotgun (WGS) entry which is preliminary data.</text>
</comment>